<sequence>MADECEDIHRPRSVRFVDAVELLWANPRKRAMLIVVGALLAATMTGYLWFGSNYHSLTWPFHTPERISMHGRDYQRDRFPPLDEPPELDRLSKMNTMTPFDYPILGYAAYDTSAVIYLQWRDGEYYGCSLQGSP</sequence>
<keyword evidence="1" id="KW-0812">Transmembrane</keyword>
<gene>
    <name evidence="2" type="ORF">BS297_16995</name>
</gene>
<dbReference type="AlphaFoldDB" id="A0A0C2VHM5"/>
<comment type="caution">
    <text evidence="2">The sequence shown here is derived from an EMBL/GenBank/DDBJ whole genome shotgun (WGS) entry which is preliminary data.</text>
</comment>
<name>A0A0C2VHM5_RHOER</name>
<organism evidence="2 3">
    <name type="scientific">Rhodococcus erythropolis</name>
    <name type="common">Arthrobacter picolinophilus</name>
    <dbReference type="NCBI Taxonomy" id="1833"/>
    <lineage>
        <taxon>Bacteria</taxon>
        <taxon>Bacillati</taxon>
        <taxon>Actinomycetota</taxon>
        <taxon>Actinomycetes</taxon>
        <taxon>Mycobacteriales</taxon>
        <taxon>Nocardiaceae</taxon>
        <taxon>Rhodococcus</taxon>
        <taxon>Rhodococcus erythropolis group</taxon>
    </lineage>
</organism>
<dbReference type="EMBL" id="MRBO01000469">
    <property type="protein sequence ID" value="KAB2584126.1"/>
    <property type="molecule type" value="Genomic_DNA"/>
</dbReference>
<evidence type="ECO:0000313" key="3">
    <source>
        <dbReference type="Proteomes" id="UP000325576"/>
    </source>
</evidence>
<protein>
    <submittedName>
        <fullName evidence="2">Uncharacterized protein</fullName>
    </submittedName>
</protein>
<reference evidence="2 3" key="1">
    <citation type="journal article" date="2017" name="Poromechanics V (2013)">
        <title>Genomic Characterization of the Arsenic-Tolerant Actinobacterium, &lt;i&gt;Rhodococcus erythropolis&lt;/i&gt; S43.</title>
        <authorList>
            <person name="Retamal-Morales G."/>
            <person name="Mehnert M."/>
            <person name="Schwabe R."/>
            <person name="Tischler D."/>
            <person name="Schloemann M."/>
            <person name="Levican G.J."/>
        </authorList>
    </citation>
    <scope>NUCLEOTIDE SEQUENCE [LARGE SCALE GENOMIC DNA]</scope>
    <source>
        <strain evidence="2 3">S43</strain>
    </source>
</reference>
<evidence type="ECO:0000313" key="2">
    <source>
        <dbReference type="EMBL" id="KAB2584126.1"/>
    </source>
</evidence>
<proteinExistence type="predicted"/>
<evidence type="ECO:0000256" key="1">
    <source>
        <dbReference type="SAM" id="Phobius"/>
    </source>
</evidence>
<dbReference type="Proteomes" id="UP000325576">
    <property type="component" value="Unassembled WGS sequence"/>
</dbReference>
<keyword evidence="1" id="KW-1133">Transmembrane helix</keyword>
<feature type="transmembrane region" description="Helical" evidence="1">
    <location>
        <begin position="31"/>
        <end position="50"/>
    </location>
</feature>
<keyword evidence="1" id="KW-0472">Membrane</keyword>
<accession>A0A0C2VHM5</accession>